<sequence length="62" mass="7112">MDLTPHQCRELRDLADQLVQDTRTGSLWPSRIRATARELRTRLNTYLAATEVRPHDAADATH</sequence>
<accession>A0A543NFT4</accession>
<keyword evidence="2" id="KW-1185">Reference proteome</keyword>
<comment type="caution">
    <text evidence="1">The sequence shown here is derived from an EMBL/GenBank/DDBJ whole genome shotgun (WGS) entry which is preliminary data.</text>
</comment>
<reference evidence="1 2" key="1">
    <citation type="submission" date="2019-06" db="EMBL/GenBank/DDBJ databases">
        <title>Sequencing the genomes of 1000 actinobacteria strains.</title>
        <authorList>
            <person name="Klenk H.-P."/>
        </authorList>
    </citation>
    <scope>NUCLEOTIDE SEQUENCE [LARGE SCALE GENOMIC DNA]</scope>
    <source>
        <strain evidence="1 2">DSM 45015</strain>
    </source>
</reference>
<dbReference type="OrthoDB" id="3439036at2"/>
<evidence type="ECO:0000313" key="2">
    <source>
        <dbReference type="Proteomes" id="UP000317422"/>
    </source>
</evidence>
<protein>
    <submittedName>
        <fullName evidence="1">Uncharacterized protein</fullName>
    </submittedName>
</protein>
<dbReference type="AlphaFoldDB" id="A0A543NFT4"/>
<dbReference type="RefSeq" id="WP_141921917.1">
    <property type="nucleotide sequence ID" value="NZ_VFQC01000001.1"/>
</dbReference>
<proteinExistence type="predicted"/>
<dbReference type="EMBL" id="VFQC01000001">
    <property type="protein sequence ID" value="TQN30697.1"/>
    <property type="molecule type" value="Genomic_DNA"/>
</dbReference>
<evidence type="ECO:0000313" key="1">
    <source>
        <dbReference type="EMBL" id="TQN30697.1"/>
    </source>
</evidence>
<dbReference type="Proteomes" id="UP000317422">
    <property type="component" value="Unassembled WGS sequence"/>
</dbReference>
<name>A0A543NFT4_9ACTN</name>
<gene>
    <name evidence="1" type="ORF">FHX37_0579</name>
</gene>
<organism evidence="1 2">
    <name type="scientific">Haloactinospora alba</name>
    <dbReference type="NCBI Taxonomy" id="405555"/>
    <lineage>
        <taxon>Bacteria</taxon>
        <taxon>Bacillati</taxon>
        <taxon>Actinomycetota</taxon>
        <taxon>Actinomycetes</taxon>
        <taxon>Streptosporangiales</taxon>
        <taxon>Nocardiopsidaceae</taxon>
        <taxon>Haloactinospora</taxon>
    </lineage>
</organism>